<evidence type="ECO:0000313" key="2">
    <source>
        <dbReference type="EMBL" id="TVS90509.1"/>
    </source>
</evidence>
<dbReference type="InterPro" id="IPR008164">
    <property type="entry name" value="XGLTT_rpt"/>
</dbReference>
<protein>
    <submittedName>
        <fullName evidence="2">Uncharacterized protein</fullName>
    </submittedName>
</protein>
<gene>
    <name evidence="2" type="ORF">FPZ47_09210</name>
</gene>
<evidence type="ECO:0000313" key="3">
    <source>
        <dbReference type="Proteomes" id="UP000320513"/>
    </source>
</evidence>
<accession>A0A557XWP9</accession>
<organism evidence="2 3">
    <name type="scientific">Mycobacterium helveticum</name>
    <dbReference type="NCBI Taxonomy" id="2592811"/>
    <lineage>
        <taxon>Bacteria</taxon>
        <taxon>Bacillati</taxon>
        <taxon>Actinomycetota</taxon>
        <taxon>Actinomycetes</taxon>
        <taxon>Mycobacteriales</taxon>
        <taxon>Mycobacteriaceae</taxon>
        <taxon>Mycobacterium</taxon>
    </lineage>
</organism>
<dbReference type="Pfam" id="PF01744">
    <property type="entry name" value="GLTT"/>
    <property type="match status" value="1"/>
</dbReference>
<sequence>MWVGVFSVYETPSILGDTPRRPRPRRAGEPDQPGVINPGVISPGLISPGLISPGLINPV</sequence>
<reference evidence="2 3" key="1">
    <citation type="submission" date="2019-07" db="EMBL/GenBank/DDBJ databases">
        <title>New Mycobacterium species.</title>
        <authorList>
            <person name="Tortoli E."/>
            <person name="Ghielmetti G."/>
            <person name="Friedel U."/>
            <person name="Trovato A."/>
        </authorList>
    </citation>
    <scope>NUCLEOTIDE SEQUENCE [LARGE SCALE GENOMIC DNA]</scope>
    <source>
        <strain evidence="2 3">16-83</strain>
    </source>
</reference>
<dbReference type="Proteomes" id="UP000320513">
    <property type="component" value="Unassembled WGS sequence"/>
</dbReference>
<dbReference type="EMBL" id="VMQU01000029">
    <property type="protein sequence ID" value="TVS90509.1"/>
    <property type="molecule type" value="Genomic_DNA"/>
</dbReference>
<proteinExistence type="predicted"/>
<comment type="caution">
    <text evidence="2">The sequence shown here is derived from an EMBL/GenBank/DDBJ whole genome shotgun (WGS) entry which is preliminary data.</text>
</comment>
<evidence type="ECO:0000256" key="1">
    <source>
        <dbReference type="SAM" id="MobiDB-lite"/>
    </source>
</evidence>
<name>A0A557XWP9_9MYCO</name>
<feature type="region of interest" description="Disordered" evidence="1">
    <location>
        <begin position="12"/>
        <end position="59"/>
    </location>
</feature>
<keyword evidence="3" id="KW-1185">Reference proteome</keyword>
<dbReference type="AlphaFoldDB" id="A0A557XWP9"/>